<proteinExistence type="predicted"/>
<dbReference type="EMBL" id="BAAACR010000012">
    <property type="protein sequence ID" value="GAA0214529.1"/>
    <property type="molecule type" value="Genomic_DNA"/>
</dbReference>
<gene>
    <name evidence="1" type="ORF">GCM10008919_17220</name>
</gene>
<dbReference type="Proteomes" id="UP001500399">
    <property type="component" value="Unassembled WGS sequence"/>
</dbReference>
<reference evidence="1 2" key="1">
    <citation type="journal article" date="2019" name="Int. J. Syst. Evol. Microbiol.">
        <title>The Global Catalogue of Microorganisms (GCM) 10K type strain sequencing project: providing services to taxonomists for standard genome sequencing and annotation.</title>
        <authorList>
            <consortium name="The Broad Institute Genomics Platform"/>
            <consortium name="The Broad Institute Genome Sequencing Center for Infectious Disease"/>
            <person name="Wu L."/>
            <person name="Ma J."/>
        </authorList>
    </citation>
    <scope>NUCLEOTIDE SEQUENCE [LARGE SCALE GENOMIC DNA]</scope>
    <source>
        <strain evidence="1 2">JCM 8542</strain>
    </source>
</reference>
<sequence length="50" mass="5745">MVEKWSSAQKDAAKGVDKLCRVVPELSTVYTEEGWMKSYPQNIHMKCRGK</sequence>
<organism evidence="1 2">
    <name type="scientific">Selenomonas dianae</name>
    <dbReference type="NCBI Taxonomy" id="135079"/>
    <lineage>
        <taxon>Bacteria</taxon>
        <taxon>Bacillati</taxon>
        <taxon>Bacillota</taxon>
        <taxon>Negativicutes</taxon>
        <taxon>Selenomonadales</taxon>
        <taxon>Selenomonadaceae</taxon>
        <taxon>Selenomonas</taxon>
    </lineage>
</organism>
<protein>
    <submittedName>
        <fullName evidence="1">Uncharacterized protein</fullName>
    </submittedName>
</protein>
<comment type="caution">
    <text evidence="1">The sequence shown here is derived from an EMBL/GenBank/DDBJ whole genome shotgun (WGS) entry which is preliminary data.</text>
</comment>
<accession>A0ABN0T7I7</accession>
<evidence type="ECO:0000313" key="2">
    <source>
        <dbReference type="Proteomes" id="UP001500399"/>
    </source>
</evidence>
<name>A0ABN0T7I7_9FIRM</name>
<keyword evidence="2" id="KW-1185">Reference proteome</keyword>
<evidence type="ECO:0000313" key="1">
    <source>
        <dbReference type="EMBL" id="GAA0214529.1"/>
    </source>
</evidence>